<dbReference type="RefSeq" id="WP_011077741.1">
    <property type="nucleotide sequence ID" value="NC_004432.1"/>
</dbReference>
<dbReference type="eggNOG" id="ENOG5030N51">
    <property type="taxonomic scope" value="Bacteria"/>
</dbReference>
<gene>
    <name evidence="2" type="ordered locus">MYPE9250</name>
</gene>
<evidence type="ECO:0000313" key="2">
    <source>
        <dbReference type="EMBL" id="BAC44712.1"/>
    </source>
</evidence>
<dbReference type="Proteomes" id="UP000002522">
    <property type="component" value="Chromosome"/>
</dbReference>
<name>Q8EUK0_MALP2</name>
<dbReference type="InterPro" id="IPR015032">
    <property type="entry name" value="ThsB__TIR-like_domain"/>
</dbReference>
<dbReference type="HOGENOM" id="CLU_1433082_0_0_14"/>
<feature type="domain" description="Thoeris protein ThsB TIR-like" evidence="1">
    <location>
        <begin position="5"/>
        <end position="108"/>
    </location>
</feature>
<evidence type="ECO:0000259" key="1">
    <source>
        <dbReference type="Pfam" id="PF08937"/>
    </source>
</evidence>
<dbReference type="Pfam" id="PF08937">
    <property type="entry name" value="ThsB_TIR"/>
    <property type="match status" value="1"/>
</dbReference>
<dbReference type="KEGG" id="mpe:MYPE9250"/>
<dbReference type="AlphaFoldDB" id="Q8EUK0"/>
<accession>Q8EUK0</accession>
<organism evidence="2 3">
    <name type="scientific">Malacoplasma penetrans (strain HF-2)</name>
    <name type="common">Mycoplasma penetrans</name>
    <dbReference type="NCBI Taxonomy" id="272633"/>
    <lineage>
        <taxon>Bacteria</taxon>
        <taxon>Bacillati</taxon>
        <taxon>Mycoplasmatota</taxon>
        <taxon>Mycoplasmoidales</taxon>
        <taxon>Mycoplasmoidaceae</taxon>
        <taxon>Malacoplasma</taxon>
    </lineage>
</organism>
<dbReference type="Gene3D" id="3.40.50.11200">
    <property type="match status" value="1"/>
</dbReference>
<dbReference type="EMBL" id="BA000026">
    <property type="protein sequence ID" value="BAC44712.1"/>
    <property type="molecule type" value="Genomic_DNA"/>
</dbReference>
<dbReference type="InParanoid" id="Q8EUK0"/>
<proteinExistence type="predicted"/>
<protein>
    <recommendedName>
        <fullName evidence="1">Thoeris protein ThsB TIR-like domain-containing protein</fullName>
    </recommendedName>
</protein>
<evidence type="ECO:0000313" key="3">
    <source>
        <dbReference type="Proteomes" id="UP000002522"/>
    </source>
</evidence>
<reference evidence="2 3" key="1">
    <citation type="journal article" date="2002" name="Nucleic Acids Res.">
        <title>The complete genomic sequence of Mycoplasma penetrans, an intracellular bacterial pathogen in humans.</title>
        <authorList>
            <person name="Sasaki Y."/>
            <person name="Ishikawa J."/>
            <person name="Yamashita A."/>
            <person name="Oshima K."/>
            <person name="Kenri T."/>
            <person name="Furuya K."/>
            <person name="Yoshino C."/>
            <person name="Horino A."/>
            <person name="Shiba T."/>
            <person name="Sasaki T."/>
            <person name="Hattori M."/>
        </authorList>
    </citation>
    <scope>NUCLEOTIDE SEQUENCE [LARGE SCALE GENOMIC DNA]</scope>
    <source>
        <strain evidence="2 3">HF-2</strain>
    </source>
</reference>
<sequence>MKKVYISCYENSDYLYKDILVKSNEMRGNKLFQLIESNPDWIEKDYLTKKENIIPFIKKSILKTADVVLFLIGNETKKRRVVDWEVRAAMTKYGIFEKCGIVVVYLPELIEKYGTKIPRTVLPNILKDNIDKSDVFMVETTWDKIKRDINILDKLFNTAYAYSKMSKYDLDSTPIELENVNNYPANSFK</sequence>
<keyword evidence="3" id="KW-1185">Reference proteome</keyword>